<reference evidence="3" key="1">
    <citation type="submission" date="2022-12" db="EMBL/GenBank/DDBJ databases">
        <authorList>
            <person name="Petersen C."/>
        </authorList>
    </citation>
    <scope>NUCLEOTIDE SEQUENCE</scope>
    <source>
        <strain evidence="3">IBT 29677</strain>
    </source>
</reference>
<sequence>MRGPLLSIVLVLFTERSYLDLSHTVAATYQLSPSEESSGDMDTGGGCVDVLPMIKLLRGEDEKSIVSRDLDPCVRTHAFLHYDPPKLGAEYIWLFAGEDQSFGYAWLGLSSPSQWQIENAFTAAAFVAVDEWMQQTKLWDSYLSSGSLNWDMGVDQQIPYISHAGKVLISLLLGTYISCILGLSIYVAWKPRWTNQLDSFAMMRIGSSQPGQFPLKLAHNPDDVRALDKLPGWVGSTGAGK</sequence>
<keyword evidence="1" id="KW-0472">Membrane</keyword>
<feature type="chain" id="PRO_5040747726" evidence="2">
    <location>
        <begin position="20"/>
        <end position="241"/>
    </location>
</feature>
<reference evidence="3" key="2">
    <citation type="journal article" date="2023" name="IMA Fungus">
        <title>Comparative genomic study of the Penicillium genus elucidates a diverse pangenome and 15 lateral gene transfer events.</title>
        <authorList>
            <person name="Petersen C."/>
            <person name="Sorensen T."/>
            <person name="Nielsen M.R."/>
            <person name="Sondergaard T.E."/>
            <person name="Sorensen J.L."/>
            <person name="Fitzpatrick D.A."/>
            <person name="Frisvad J.C."/>
            <person name="Nielsen K.L."/>
        </authorList>
    </citation>
    <scope>NUCLEOTIDE SEQUENCE</scope>
    <source>
        <strain evidence="3">IBT 29677</strain>
    </source>
</reference>
<dbReference type="GeneID" id="81371660"/>
<protein>
    <submittedName>
        <fullName evidence="3">Uncharacterized protein</fullName>
    </submittedName>
</protein>
<feature type="transmembrane region" description="Helical" evidence="1">
    <location>
        <begin position="167"/>
        <end position="189"/>
    </location>
</feature>
<evidence type="ECO:0000256" key="1">
    <source>
        <dbReference type="SAM" id="Phobius"/>
    </source>
</evidence>
<keyword evidence="2" id="KW-0732">Signal</keyword>
<proteinExistence type="predicted"/>
<name>A0A9W9W006_9EURO</name>
<dbReference type="EMBL" id="JAPZBU010000008">
    <property type="protein sequence ID" value="KAJ5392553.1"/>
    <property type="molecule type" value="Genomic_DNA"/>
</dbReference>
<organism evidence="3 4">
    <name type="scientific">Penicillium cosmopolitanum</name>
    <dbReference type="NCBI Taxonomy" id="1131564"/>
    <lineage>
        <taxon>Eukaryota</taxon>
        <taxon>Fungi</taxon>
        <taxon>Dikarya</taxon>
        <taxon>Ascomycota</taxon>
        <taxon>Pezizomycotina</taxon>
        <taxon>Eurotiomycetes</taxon>
        <taxon>Eurotiomycetidae</taxon>
        <taxon>Eurotiales</taxon>
        <taxon>Aspergillaceae</taxon>
        <taxon>Penicillium</taxon>
    </lineage>
</organism>
<keyword evidence="4" id="KW-1185">Reference proteome</keyword>
<evidence type="ECO:0000313" key="4">
    <source>
        <dbReference type="Proteomes" id="UP001147747"/>
    </source>
</evidence>
<evidence type="ECO:0000313" key="3">
    <source>
        <dbReference type="EMBL" id="KAJ5392553.1"/>
    </source>
</evidence>
<dbReference type="AlphaFoldDB" id="A0A9W9W006"/>
<keyword evidence="1" id="KW-0812">Transmembrane</keyword>
<gene>
    <name evidence="3" type="ORF">N7509_008043</name>
</gene>
<feature type="signal peptide" evidence="2">
    <location>
        <begin position="1"/>
        <end position="19"/>
    </location>
</feature>
<keyword evidence="1" id="KW-1133">Transmembrane helix</keyword>
<dbReference type="Proteomes" id="UP001147747">
    <property type="component" value="Unassembled WGS sequence"/>
</dbReference>
<evidence type="ECO:0000256" key="2">
    <source>
        <dbReference type="SAM" id="SignalP"/>
    </source>
</evidence>
<comment type="caution">
    <text evidence="3">The sequence shown here is derived from an EMBL/GenBank/DDBJ whole genome shotgun (WGS) entry which is preliminary data.</text>
</comment>
<dbReference type="RefSeq" id="XP_056488231.1">
    <property type="nucleotide sequence ID" value="XM_056632680.1"/>
</dbReference>
<dbReference type="OrthoDB" id="5381672at2759"/>
<accession>A0A9W9W006</accession>